<evidence type="ECO:0000256" key="1">
    <source>
        <dbReference type="ARBA" id="ARBA00004141"/>
    </source>
</evidence>
<dbReference type="RefSeq" id="WP_090160131.1">
    <property type="nucleotide sequence ID" value="NZ_JAJATZ010000002.1"/>
</dbReference>
<protein>
    <submittedName>
        <fullName evidence="8">AEC family transporter</fullName>
    </submittedName>
</protein>
<feature type="transmembrane region" description="Helical" evidence="7">
    <location>
        <begin position="61"/>
        <end position="83"/>
    </location>
</feature>
<keyword evidence="2" id="KW-0813">Transport</keyword>
<proteinExistence type="predicted"/>
<gene>
    <name evidence="8" type="ORF">LGQ03_04430</name>
</gene>
<evidence type="ECO:0000256" key="4">
    <source>
        <dbReference type="ARBA" id="ARBA00022692"/>
    </source>
</evidence>
<keyword evidence="5 7" id="KW-1133">Transmembrane helix</keyword>
<sequence>MTALIEVILPVFLVIGFGYVAVWRGLFSDAGVDGLMRFTQTFALPCLLFKAMSDLDLSQNFSLALLGSFYTGALACFICGTLGGRYLFKRDWEDAIAIGFCALFSNTLLLGIPITERAYGTDALAGNFAIIAMHAPFGYFLGITAMEIVRNQGGARRQLPWKVLNAMFHNSLIIGIVLGLTVNLSGMALPVTVADAIDLMVRAALPAALFGLGGVLYRYRPEGDMRTILFVCAISLGLHPLIVWTMGRATGLDIADFRSAILTAAMAPGVNAYVFANMYGRARRVAASSVLIATGGSVLTIWGWLYILP</sequence>
<accession>A0ABS8BRY0</accession>
<dbReference type="EMBL" id="JAJATZ010000002">
    <property type="protein sequence ID" value="MCB5198478.1"/>
    <property type="molecule type" value="Genomic_DNA"/>
</dbReference>
<feature type="transmembrane region" description="Helical" evidence="7">
    <location>
        <begin position="95"/>
        <end position="114"/>
    </location>
</feature>
<evidence type="ECO:0000256" key="3">
    <source>
        <dbReference type="ARBA" id="ARBA00022475"/>
    </source>
</evidence>
<dbReference type="PANTHER" id="PTHR36838">
    <property type="entry name" value="AUXIN EFFLUX CARRIER FAMILY PROTEIN"/>
    <property type="match status" value="1"/>
</dbReference>
<dbReference type="PANTHER" id="PTHR36838:SF3">
    <property type="entry name" value="TRANSPORTER AUXIN EFFLUX CARRIER EC FAMILY"/>
    <property type="match status" value="1"/>
</dbReference>
<comment type="caution">
    <text evidence="8">The sequence shown here is derived from an EMBL/GenBank/DDBJ whole genome shotgun (WGS) entry which is preliminary data.</text>
</comment>
<feature type="transmembrane region" description="Helical" evidence="7">
    <location>
        <begin position="7"/>
        <end position="26"/>
    </location>
</feature>
<evidence type="ECO:0000256" key="2">
    <source>
        <dbReference type="ARBA" id="ARBA00022448"/>
    </source>
</evidence>
<evidence type="ECO:0000256" key="7">
    <source>
        <dbReference type="SAM" id="Phobius"/>
    </source>
</evidence>
<evidence type="ECO:0000256" key="6">
    <source>
        <dbReference type="ARBA" id="ARBA00023136"/>
    </source>
</evidence>
<comment type="subcellular location">
    <subcellularLocation>
        <location evidence="1">Membrane</location>
        <topology evidence="1">Multi-pass membrane protein</topology>
    </subcellularLocation>
</comment>
<organism evidence="8 9">
    <name type="scientific">Loktanella gaetbuli</name>
    <dbReference type="NCBI Taxonomy" id="2881335"/>
    <lineage>
        <taxon>Bacteria</taxon>
        <taxon>Pseudomonadati</taxon>
        <taxon>Pseudomonadota</taxon>
        <taxon>Alphaproteobacteria</taxon>
        <taxon>Rhodobacterales</taxon>
        <taxon>Roseobacteraceae</taxon>
        <taxon>Loktanella</taxon>
    </lineage>
</organism>
<feature type="transmembrane region" description="Helical" evidence="7">
    <location>
        <begin position="285"/>
        <end position="307"/>
    </location>
</feature>
<feature type="transmembrane region" description="Helical" evidence="7">
    <location>
        <begin position="259"/>
        <end position="278"/>
    </location>
</feature>
<reference evidence="8" key="1">
    <citation type="submission" date="2021-10" db="EMBL/GenBank/DDBJ databases">
        <title>Loktanella gaetbuli sp. nov., isolated from a tidal flat.</title>
        <authorList>
            <person name="Park S."/>
            <person name="Yoon J.-H."/>
        </authorList>
    </citation>
    <scope>NUCLEOTIDE SEQUENCE</scope>
    <source>
        <strain evidence="8">TSTF-M6</strain>
    </source>
</reference>
<feature type="transmembrane region" description="Helical" evidence="7">
    <location>
        <begin position="199"/>
        <end position="216"/>
    </location>
</feature>
<dbReference type="InterPro" id="IPR004776">
    <property type="entry name" value="Mem_transp_PIN-like"/>
</dbReference>
<dbReference type="Proteomes" id="UP001138961">
    <property type="component" value="Unassembled WGS sequence"/>
</dbReference>
<dbReference type="Pfam" id="PF03547">
    <property type="entry name" value="Mem_trans"/>
    <property type="match status" value="1"/>
</dbReference>
<evidence type="ECO:0000313" key="8">
    <source>
        <dbReference type="EMBL" id="MCB5198478.1"/>
    </source>
</evidence>
<keyword evidence="4 7" id="KW-0812">Transmembrane</keyword>
<name>A0ABS8BRY0_9RHOB</name>
<evidence type="ECO:0000256" key="5">
    <source>
        <dbReference type="ARBA" id="ARBA00022989"/>
    </source>
</evidence>
<feature type="transmembrane region" description="Helical" evidence="7">
    <location>
        <begin position="126"/>
        <end position="149"/>
    </location>
</feature>
<evidence type="ECO:0000313" key="9">
    <source>
        <dbReference type="Proteomes" id="UP001138961"/>
    </source>
</evidence>
<keyword evidence="6 7" id="KW-0472">Membrane</keyword>
<keyword evidence="3" id="KW-1003">Cell membrane</keyword>
<feature type="transmembrane region" description="Helical" evidence="7">
    <location>
        <begin position="228"/>
        <end position="247"/>
    </location>
</feature>
<keyword evidence="9" id="KW-1185">Reference proteome</keyword>
<feature type="transmembrane region" description="Helical" evidence="7">
    <location>
        <begin position="170"/>
        <end position="193"/>
    </location>
</feature>